<organism evidence="2">
    <name type="scientific">Mytilinidion resinicola</name>
    <dbReference type="NCBI Taxonomy" id="574789"/>
    <lineage>
        <taxon>Eukaryota</taxon>
        <taxon>Fungi</taxon>
        <taxon>Dikarya</taxon>
        <taxon>Ascomycota</taxon>
        <taxon>Pezizomycotina</taxon>
        <taxon>Dothideomycetes</taxon>
        <taxon>Pleosporomycetidae</taxon>
        <taxon>Mytilinidiales</taxon>
        <taxon>Mytilinidiaceae</taxon>
        <taxon>Mytilinidion</taxon>
    </lineage>
</organism>
<dbReference type="Pfam" id="PF06985">
    <property type="entry name" value="HET"/>
    <property type="match status" value="1"/>
</dbReference>
<accession>A0A6A6YJZ3</accession>
<proteinExistence type="predicted"/>
<dbReference type="RefSeq" id="XP_033575817.1">
    <property type="nucleotide sequence ID" value="XM_033715666.1"/>
</dbReference>
<dbReference type="InterPro" id="IPR010730">
    <property type="entry name" value="HET"/>
</dbReference>
<evidence type="ECO:0000313" key="4">
    <source>
        <dbReference type="RefSeq" id="XP_033575817.1"/>
    </source>
</evidence>
<sequence length="364" mass="41448">MSLGCLDSVLSIFRVLSCKRETGYEALTEATSACQPACEPYEYEPLPGDEYTRLLEFQPGRGIISCKLLPVSIENARGTYEAISYVWGDAADTIDITCDGMLLSITQNLGDVLRRIRGGQEPRLLWADAICINQNDKKEQGHQVERMGRIYENASRVLIWIGKDDGAARRLLKMPFVPQNGGRLPEDTRVWNSVRNLTEHAWFGRVWVLQEVGLAASALFLYGDFWMDWCELAKFILLTSLHSELAHYTNPDVSQRFTQTYHSLWKAYSNPTSWRAELTSITKGFLDNQVAYIDILENGRRYQTTDPRDHVYAFLGHPAARLQDGRQIVTVDYKKSVDDVYFETARAMIENGPHPWMVLATVNH</sequence>
<dbReference type="Proteomes" id="UP000504636">
    <property type="component" value="Unplaced"/>
</dbReference>
<feature type="domain" description="Heterokaryon incompatibility" evidence="1">
    <location>
        <begin position="80"/>
        <end position="211"/>
    </location>
</feature>
<reference evidence="4" key="2">
    <citation type="submission" date="2020-04" db="EMBL/GenBank/DDBJ databases">
        <authorList>
            <consortium name="NCBI Genome Project"/>
        </authorList>
    </citation>
    <scope>NUCLEOTIDE SEQUENCE</scope>
    <source>
        <strain evidence="4">CBS 304.34</strain>
    </source>
</reference>
<dbReference type="OrthoDB" id="3553147at2759"/>
<dbReference type="GeneID" id="54456559"/>
<evidence type="ECO:0000313" key="3">
    <source>
        <dbReference type="Proteomes" id="UP000504636"/>
    </source>
</evidence>
<dbReference type="PANTHER" id="PTHR24148">
    <property type="entry name" value="ANKYRIN REPEAT DOMAIN-CONTAINING PROTEIN 39 HOMOLOG-RELATED"/>
    <property type="match status" value="1"/>
</dbReference>
<dbReference type="AlphaFoldDB" id="A0A6A6YJZ3"/>
<name>A0A6A6YJZ3_9PEZI</name>
<evidence type="ECO:0000259" key="1">
    <source>
        <dbReference type="Pfam" id="PF06985"/>
    </source>
</evidence>
<reference evidence="4" key="3">
    <citation type="submission" date="2025-04" db="UniProtKB">
        <authorList>
            <consortium name="RefSeq"/>
        </authorList>
    </citation>
    <scope>IDENTIFICATION</scope>
    <source>
        <strain evidence="4">CBS 304.34</strain>
    </source>
</reference>
<reference evidence="2 4" key="1">
    <citation type="journal article" date="2020" name="Stud. Mycol.">
        <title>101 Dothideomycetes genomes: a test case for predicting lifestyles and emergence of pathogens.</title>
        <authorList>
            <person name="Haridas S."/>
            <person name="Albert R."/>
            <person name="Binder M."/>
            <person name="Bloem J."/>
            <person name="Labutti K."/>
            <person name="Salamov A."/>
            <person name="Andreopoulos B."/>
            <person name="Baker S."/>
            <person name="Barry K."/>
            <person name="Bills G."/>
            <person name="Bluhm B."/>
            <person name="Cannon C."/>
            <person name="Castanera R."/>
            <person name="Culley D."/>
            <person name="Daum C."/>
            <person name="Ezra D."/>
            <person name="Gonzalez J."/>
            <person name="Henrissat B."/>
            <person name="Kuo A."/>
            <person name="Liang C."/>
            <person name="Lipzen A."/>
            <person name="Lutzoni F."/>
            <person name="Magnuson J."/>
            <person name="Mondo S."/>
            <person name="Nolan M."/>
            <person name="Ohm R."/>
            <person name="Pangilinan J."/>
            <person name="Park H.-J."/>
            <person name="Ramirez L."/>
            <person name="Alfaro M."/>
            <person name="Sun H."/>
            <person name="Tritt A."/>
            <person name="Yoshinaga Y."/>
            <person name="Zwiers L.-H."/>
            <person name="Turgeon B."/>
            <person name="Goodwin S."/>
            <person name="Spatafora J."/>
            <person name="Crous P."/>
            <person name="Grigoriev I."/>
        </authorList>
    </citation>
    <scope>NUCLEOTIDE SEQUENCE</scope>
    <source>
        <strain evidence="2 4">CBS 304.34</strain>
    </source>
</reference>
<keyword evidence="3" id="KW-1185">Reference proteome</keyword>
<evidence type="ECO:0000313" key="2">
    <source>
        <dbReference type="EMBL" id="KAF2808853.1"/>
    </source>
</evidence>
<dbReference type="EMBL" id="MU003702">
    <property type="protein sequence ID" value="KAF2808853.1"/>
    <property type="molecule type" value="Genomic_DNA"/>
</dbReference>
<feature type="non-terminal residue" evidence="2">
    <location>
        <position position="364"/>
    </location>
</feature>
<dbReference type="InterPro" id="IPR052895">
    <property type="entry name" value="HetReg/Transcr_Mod"/>
</dbReference>
<dbReference type="PANTHER" id="PTHR24148:SF64">
    <property type="entry name" value="HETEROKARYON INCOMPATIBILITY DOMAIN-CONTAINING PROTEIN"/>
    <property type="match status" value="1"/>
</dbReference>
<gene>
    <name evidence="2 4" type="ORF">BDZ99DRAFT_390021</name>
</gene>
<protein>
    <submittedName>
        <fullName evidence="2 4">HET-domain-containing protein</fullName>
    </submittedName>
</protein>